<dbReference type="EMBL" id="KK718728">
    <property type="protein sequence ID" value="KFO58264.1"/>
    <property type="molecule type" value="Genomic_DNA"/>
</dbReference>
<keyword evidence="3" id="KW-0808">Transferase</keyword>
<dbReference type="InterPro" id="IPR000477">
    <property type="entry name" value="RT_dom"/>
</dbReference>
<dbReference type="InterPro" id="IPR043502">
    <property type="entry name" value="DNA/RNA_pol_sf"/>
</dbReference>
<dbReference type="Gene3D" id="3.10.10.10">
    <property type="entry name" value="HIV Type 1 Reverse Transcriptase, subunit A, domain 1"/>
    <property type="match status" value="1"/>
</dbReference>
<dbReference type="GO" id="GO:0004523">
    <property type="term" value="F:RNA-DNA hybrid ribonuclease activity"/>
    <property type="evidence" value="ECO:0007669"/>
    <property type="project" value="UniProtKB-EC"/>
</dbReference>
<comment type="similarity">
    <text evidence="1">Belongs to the beta type-B retroviral polymerase family. HERV class-II K(HML-2) pol subfamily.</text>
</comment>
<evidence type="ECO:0000256" key="5">
    <source>
        <dbReference type="ARBA" id="ARBA00022722"/>
    </source>
</evidence>
<evidence type="ECO:0000256" key="8">
    <source>
        <dbReference type="ARBA" id="ARBA00022918"/>
    </source>
</evidence>
<dbReference type="PROSITE" id="PS50878">
    <property type="entry name" value="RT_POL"/>
    <property type="match status" value="1"/>
</dbReference>
<accession>A0A091EPL7</accession>
<evidence type="ECO:0000256" key="7">
    <source>
        <dbReference type="ARBA" id="ARBA00022801"/>
    </source>
</evidence>
<keyword evidence="4" id="KW-0548">Nucleotidyltransferase</keyword>
<evidence type="ECO:0000259" key="9">
    <source>
        <dbReference type="PROSITE" id="PS50878"/>
    </source>
</evidence>
<keyword evidence="8" id="KW-0695">RNA-directed DNA polymerase</keyword>
<organism evidence="10 11">
    <name type="scientific">Corvus brachyrhynchos</name>
    <name type="common">American crow</name>
    <dbReference type="NCBI Taxonomy" id="85066"/>
    <lineage>
        <taxon>Eukaryota</taxon>
        <taxon>Metazoa</taxon>
        <taxon>Chordata</taxon>
        <taxon>Craniata</taxon>
        <taxon>Vertebrata</taxon>
        <taxon>Euteleostomi</taxon>
        <taxon>Archelosauria</taxon>
        <taxon>Archosauria</taxon>
        <taxon>Dinosauria</taxon>
        <taxon>Saurischia</taxon>
        <taxon>Theropoda</taxon>
        <taxon>Coelurosauria</taxon>
        <taxon>Aves</taxon>
        <taxon>Neognathae</taxon>
        <taxon>Neoaves</taxon>
        <taxon>Telluraves</taxon>
        <taxon>Australaves</taxon>
        <taxon>Passeriformes</taxon>
        <taxon>Corvoidea</taxon>
        <taxon>Corvidae</taxon>
        <taxon>Corvus</taxon>
    </lineage>
</organism>
<evidence type="ECO:0000313" key="10">
    <source>
        <dbReference type="EMBL" id="KFO58264.1"/>
    </source>
</evidence>
<evidence type="ECO:0000256" key="6">
    <source>
        <dbReference type="ARBA" id="ARBA00022759"/>
    </source>
</evidence>
<evidence type="ECO:0000313" key="11">
    <source>
        <dbReference type="Proteomes" id="UP000052976"/>
    </source>
</evidence>
<keyword evidence="7" id="KW-0378">Hydrolase</keyword>
<dbReference type="EC" id="3.1.26.4" evidence="2"/>
<dbReference type="GO" id="GO:0035613">
    <property type="term" value="F:RNA stem-loop binding"/>
    <property type="evidence" value="ECO:0007669"/>
    <property type="project" value="TreeGrafter"/>
</dbReference>
<evidence type="ECO:0000256" key="2">
    <source>
        <dbReference type="ARBA" id="ARBA00012180"/>
    </source>
</evidence>
<dbReference type="GO" id="GO:0003964">
    <property type="term" value="F:RNA-directed DNA polymerase activity"/>
    <property type="evidence" value="ECO:0007669"/>
    <property type="project" value="UniProtKB-KW"/>
</dbReference>
<reference evidence="10 11" key="1">
    <citation type="submission" date="2014-04" db="EMBL/GenBank/DDBJ databases">
        <title>Genome evolution of avian class.</title>
        <authorList>
            <person name="Zhang G."/>
            <person name="Li C."/>
        </authorList>
    </citation>
    <scope>NUCLEOTIDE SEQUENCE [LARGE SCALE GENOMIC DNA]</scope>
    <source>
        <strain evidence="10">BGI_N302</strain>
    </source>
</reference>
<keyword evidence="6" id="KW-0255">Endonuclease</keyword>
<dbReference type="AlphaFoldDB" id="A0A091EPL7"/>
<dbReference type="Pfam" id="PF00078">
    <property type="entry name" value="RVT_1"/>
    <property type="match status" value="1"/>
</dbReference>
<dbReference type="Pfam" id="PF06817">
    <property type="entry name" value="RVT_thumb"/>
    <property type="match status" value="1"/>
</dbReference>
<dbReference type="Gene3D" id="3.30.70.270">
    <property type="match status" value="2"/>
</dbReference>
<dbReference type="STRING" id="85066.A0A091EPL7"/>
<protein>
    <recommendedName>
        <fullName evidence="2">ribonuclease H</fullName>
        <ecNumber evidence="2">3.1.26.4</ecNumber>
    </recommendedName>
</protein>
<name>A0A091EPL7_CORBR</name>
<gene>
    <name evidence="10" type="ORF">N302_11368</name>
</gene>
<dbReference type="SUPFAM" id="SSF56672">
    <property type="entry name" value="DNA/RNA polymerases"/>
    <property type="match status" value="1"/>
</dbReference>
<dbReference type="InterPro" id="IPR010661">
    <property type="entry name" value="RVT_thumb"/>
</dbReference>
<dbReference type="PANTHER" id="PTHR41694:SF3">
    <property type="entry name" value="RNA-DIRECTED DNA POLYMERASE-RELATED"/>
    <property type="match status" value="1"/>
</dbReference>
<feature type="non-terminal residue" evidence="10">
    <location>
        <position position="1"/>
    </location>
</feature>
<feature type="non-terminal residue" evidence="10">
    <location>
        <position position="258"/>
    </location>
</feature>
<evidence type="ECO:0000256" key="1">
    <source>
        <dbReference type="ARBA" id="ARBA00010879"/>
    </source>
</evidence>
<dbReference type="InterPro" id="IPR043128">
    <property type="entry name" value="Rev_trsase/Diguanyl_cyclase"/>
</dbReference>
<sequence>WPREEKKLSALKKLVQEQLQKGHIKETTSPWNSLVFVIHKKASDTWRLLQDLRKINEVIEDMGPLQPGLPSLSMIPRDWPLVIIDLKDCFFNIPLHPDDVPRFAFSVPSINRQEPLLRYHWVVLPQGMKNSPTICQWLVAKVLSPGRQKHPKANILYYMDDLLISAPTQKEMEEARDSVVTEIKNAGLEISTSKIQETPPWKYLGWEMTEQAIVPQKIQLQIKANTLQDLQQLLGEINWIRSTLGITSNELAPVFDLL</sequence>
<keyword evidence="11" id="KW-1185">Reference proteome</keyword>
<evidence type="ECO:0000256" key="4">
    <source>
        <dbReference type="ARBA" id="ARBA00022695"/>
    </source>
</evidence>
<dbReference type="PANTHER" id="PTHR41694">
    <property type="entry name" value="ENDOGENOUS RETROVIRUS GROUP K MEMBER POL PROTEIN"/>
    <property type="match status" value="1"/>
</dbReference>
<feature type="domain" description="Reverse transcriptase" evidence="9">
    <location>
        <begin position="19"/>
        <end position="208"/>
    </location>
</feature>
<proteinExistence type="inferred from homology"/>
<keyword evidence="5" id="KW-0540">Nuclease</keyword>
<dbReference type="Proteomes" id="UP000052976">
    <property type="component" value="Unassembled WGS sequence"/>
</dbReference>
<evidence type="ECO:0000256" key="3">
    <source>
        <dbReference type="ARBA" id="ARBA00022679"/>
    </source>
</evidence>